<dbReference type="EMBL" id="CP015102">
    <property type="protein sequence ID" value="ASJ06927.1"/>
    <property type="molecule type" value="Genomic_DNA"/>
</dbReference>
<accession>A0A218P805</accession>
<evidence type="ECO:0000313" key="2">
    <source>
        <dbReference type="Proteomes" id="UP000197418"/>
    </source>
</evidence>
<dbReference type="OrthoDB" id="103602at2157"/>
<sequence length="154" mass="17022">MQEWYRSRALYEAVMKLVESGKINEALAMADGIPDRVIRSKAFSNIAVEVAKSGRDYSDALERAIKAALDIDSREESTKALMSLAFEFLNMGNPEEALRIAGYITDLSNKSKVEAEVALALAKRGNVSEAMEIINGIMDDDVKTWTMSRLASQL</sequence>
<dbReference type="KEGG" id="tpaf:A3L08_06120"/>
<proteinExistence type="predicted"/>
<name>A0A218P805_9EURY</name>
<dbReference type="SUPFAM" id="SSF48452">
    <property type="entry name" value="TPR-like"/>
    <property type="match status" value="1"/>
</dbReference>
<reference evidence="1 2" key="1">
    <citation type="submission" date="2016-04" db="EMBL/GenBank/DDBJ databases">
        <title>Complete genome sequence of Thermococcus pacificus type strain P4.</title>
        <authorList>
            <person name="Oger P.M."/>
        </authorList>
    </citation>
    <scope>NUCLEOTIDE SEQUENCE [LARGE SCALE GENOMIC DNA]</scope>
    <source>
        <strain evidence="1 2">P-4</strain>
    </source>
</reference>
<dbReference type="Proteomes" id="UP000197418">
    <property type="component" value="Chromosome"/>
</dbReference>
<evidence type="ECO:0000313" key="1">
    <source>
        <dbReference type="EMBL" id="ASJ06927.1"/>
    </source>
</evidence>
<protein>
    <recommendedName>
        <fullName evidence="3">HEAT repeat domain-containing protein</fullName>
    </recommendedName>
</protein>
<dbReference type="AlphaFoldDB" id="A0A218P805"/>
<keyword evidence="2" id="KW-1185">Reference proteome</keyword>
<dbReference type="Gene3D" id="1.25.40.10">
    <property type="entry name" value="Tetratricopeptide repeat domain"/>
    <property type="match status" value="2"/>
</dbReference>
<dbReference type="GeneID" id="33315827"/>
<dbReference type="RefSeq" id="WP_088854177.1">
    <property type="nucleotide sequence ID" value="NZ_CP015102.1"/>
</dbReference>
<evidence type="ECO:0008006" key="3">
    <source>
        <dbReference type="Google" id="ProtNLM"/>
    </source>
</evidence>
<gene>
    <name evidence="1" type="ORF">A3L08_06120</name>
</gene>
<organism evidence="1 2">
    <name type="scientific">Thermococcus pacificus</name>
    <dbReference type="NCBI Taxonomy" id="71998"/>
    <lineage>
        <taxon>Archaea</taxon>
        <taxon>Methanobacteriati</taxon>
        <taxon>Methanobacteriota</taxon>
        <taxon>Thermococci</taxon>
        <taxon>Thermococcales</taxon>
        <taxon>Thermococcaceae</taxon>
        <taxon>Thermococcus</taxon>
    </lineage>
</organism>
<dbReference type="InterPro" id="IPR011990">
    <property type="entry name" value="TPR-like_helical_dom_sf"/>
</dbReference>